<dbReference type="Proteomes" id="UP000440732">
    <property type="component" value="Unassembled WGS sequence"/>
</dbReference>
<comment type="caution">
    <text evidence="2">The sequence shown here is derived from an EMBL/GenBank/DDBJ whole genome shotgun (WGS) entry which is preliminary data.</text>
</comment>
<evidence type="ECO:0000313" key="2">
    <source>
        <dbReference type="EMBL" id="KAE9058115.1"/>
    </source>
</evidence>
<accession>A0A6A3PKH3</accession>
<evidence type="ECO:0000313" key="1">
    <source>
        <dbReference type="EMBL" id="KAE9056773.1"/>
    </source>
</evidence>
<dbReference type="EMBL" id="QXGD01007365">
    <property type="protein sequence ID" value="KAE9161016.1"/>
    <property type="molecule type" value="Genomic_DNA"/>
</dbReference>
<evidence type="ECO:0000313" key="5">
    <source>
        <dbReference type="Proteomes" id="UP000440732"/>
    </source>
</evidence>
<protein>
    <submittedName>
        <fullName evidence="2">Uncharacterized protein</fullName>
    </submittedName>
</protein>
<gene>
    <name evidence="3" type="ORF">PF002_g32484</name>
    <name evidence="2" type="ORF">PF006_g32236</name>
    <name evidence="1" type="ORF">PF007_g31877</name>
</gene>
<proteinExistence type="predicted"/>
<dbReference type="EMBL" id="QXFZ01007596">
    <property type="protein sequence ID" value="KAE9056773.1"/>
    <property type="molecule type" value="Genomic_DNA"/>
</dbReference>
<evidence type="ECO:0000313" key="6">
    <source>
        <dbReference type="Proteomes" id="UP000441208"/>
    </source>
</evidence>
<dbReference type="AlphaFoldDB" id="A0A6A3PKH3"/>
<evidence type="ECO:0000313" key="3">
    <source>
        <dbReference type="EMBL" id="KAE9161016.1"/>
    </source>
</evidence>
<sequence length="31" mass="3577">MKKKMTTKINELIKQYGSSASVEAMKYQKVL</sequence>
<organism evidence="2 5">
    <name type="scientific">Phytophthora fragariae</name>
    <dbReference type="NCBI Taxonomy" id="53985"/>
    <lineage>
        <taxon>Eukaryota</taxon>
        <taxon>Sar</taxon>
        <taxon>Stramenopiles</taxon>
        <taxon>Oomycota</taxon>
        <taxon>Peronosporomycetes</taxon>
        <taxon>Peronosporales</taxon>
        <taxon>Peronosporaceae</taxon>
        <taxon>Phytophthora</taxon>
    </lineage>
</organism>
<dbReference type="EMBL" id="QXGA01008446">
    <property type="protein sequence ID" value="KAE9058115.1"/>
    <property type="molecule type" value="Genomic_DNA"/>
</dbReference>
<dbReference type="Proteomes" id="UP000441208">
    <property type="component" value="Unassembled WGS sequence"/>
</dbReference>
<reference evidence="4 5" key="1">
    <citation type="submission" date="2018-08" db="EMBL/GenBank/DDBJ databases">
        <title>Genomic investigation of the strawberry pathogen Phytophthora fragariae indicates pathogenicity is determined by transcriptional variation in three key races.</title>
        <authorList>
            <person name="Adams T.M."/>
            <person name="Armitage A.D."/>
            <person name="Sobczyk M.K."/>
            <person name="Bates H.J."/>
            <person name="Dunwell J.M."/>
            <person name="Nellist C.F."/>
            <person name="Harrison R.J."/>
        </authorList>
    </citation>
    <scope>NUCLEOTIDE SEQUENCE [LARGE SCALE GENOMIC DNA]</scope>
    <source>
        <strain evidence="3 4">BC-1</strain>
        <strain evidence="2 5">NOV-5</strain>
        <strain evidence="1 6">NOV-71</strain>
    </source>
</reference>
<evidence type="ECO:0000313" key="4">
    <source>
        <dbReference type="Proteomes" id="UP000440367"/>
    </source>
</evidence>
<dbReference type="Proteomes" id="UP000440367">
    <property type="component" value="Unassembled WGS sequence"/>
</dbReference>
<name>A0A6A3PKH3_9STRA</name>